<evidence type="ECO:0000313" key="5">
    <source>
        <dbReference type="Proteomes" id="UP001637996"/>
    </source>
</evidence>
<protein>
    <submittedName>
        <fullName evidence="4">LCP family protein</fullName>
    </submittedName>
</protein>
<dbReference type="EMBL" id="JBGMEI010000006">
    <property type="protein sequence ID" value="MFO3665618.1"/>
    <property type="molecule type" value="Genomic_DNA"/>
</dbReference>
<comment type="caution">
    <text evidence="4">The sequence shown here is derived from an EMBL/GenBank/DDBJ whole genome shotgun (WGS) entry which is preliminary data.</text>
</comment>
<sequence length="406" mass="46450">MKAKRFFLSLLVILLGFFGTKFILDRLVENQKELAYKDIPNYNDNAVKTADGEYLILLVGVDKNGDDDTNTDFTRTDTIMLLKADTKTGKMDLMSIPRDSRIKIRDKFDKVNHAHAFGGIELTMQTLRSFLGLDIDYYVQINYQALINIVDALGGVDYDVPEGITVDKGKVQIKPGPNHLDGNEVMWFLRTRNIYNNGDIGRVNTQQGFVKSMVDEIVKKSKNMNIMTFISNYLKYVKTNLPMTAIMDLAGNINSFSSDKMDTHIVPGMEQTIDGTSYYIPDFEKTWKIVDEVFPNFKLENWKKEDSGYQEYEHYDEIKDESTDRGLEDEKKQEEENNQAPLPQTKTIKEEPVNQKQNLNTGQNNNQEEETYTETITTTTTTTTTSSPDMVEESLNSEVREDNADE</sequence>
<reference evidence="4 5" key="1">
    <citation type="journal article" date="2025" name="Anaerobe">
        <title>Description of Anaerococcus kampingiae sp. nov., Anaerococcus groningensis sp. nov., Anaerococcus martiniensis sp. nov., and Anaerococcus cruorum sp. nov., isolated from human clinical specimens.</title>
        <authorList>
            <person name="Boiten K.E."/>
            <person name="Meijer J."/>
            <person name="van Wezel E.M."/>
            <person name="Veloo A.C.M."/>
        </authorList>
    </citation>
    <scope>NUCLEOTIDE SEQUENCE [LARGE SCALE GENOMIC DNA]</scope>
    <source>
        <strain evidence="4 5">ENR0831</strain>
    </source>
</reference>
<dbReference type="PANTHER" id="PTHR33392">
    <property type="entry name" value="POLYISOPRENYL-TEICHOIC ACID--PEPTIDOGLYCAN TEICHOIC ACID TRANSFERASE TAGU"/>
    <property type="match status" value="1"/>
</dbReference>
<dbReference type="InterPro" id="IPR050922">
    <property type="entry name" value="LytR/CpsA/Psr_CW_biosynth"/>
</dbReference>
<feature type="region of interest" description="Disordered" evidence="2">
    <location>
        <begin position="313"/>
        <end position="406"/>
    </location>
</feature>
<dbReference type="RefSeq" id="WP_410031299.1">
    <property type="nucleotide sequence ID" value="NZ_JBGMEI010000006.1"/>
</dbReference>
<evidence type="ECO:0000256" key="1">
    <source>
        <dbReference type="ARBA" id="ARBA00006068"/>
    </source>
</evidence>
<comment type="similarity">
    <text evidence="1">Belongs to the LytR/CpsA/Psr (LCP) family.</text>
</comment>
<accession>A0ABW9M9H2</accession>
<gene>
    <name evidence="4" type="ORF">ACCQ41_05095</name>
</gene>
<feature type="compositionally biased region" description="Low complexity" evidence="2">
    <location>
        <begin position="373"/>
        <end position="385"/>
    </location>
</feature>
<dbReference type="NCBIfam" id="TIGR00350">
    <property type="entry name" value="lytR_cpsA_psr"/>
    <property type="match status" value="1"/>
</dbReference>
<dbReference type="PANTHER" id="PTHR33392:SF6">
    <property type="entry name" value="POLYISOPRENYL-TEICHOIC ACID--PEPTIDOGLYCAN TEICHOIC ACID TRANSFERASE TAGU"/>
    <property type="match status" value="1"/>
</dbReference>
<evidence type="ECO:0000259" key="3">
    <source>
        <dbReference type="Pfam" id="PF03816"/>
    </source>
</evidence>
<name>A0ABW9M9H2_9FIRM</name>
<feature type="domain" description="Cell envelope-related transcriptional attenuator" evidence="3">
    <location>
        <begin position="75"/>
        <end position="217"/>
    </location>
</feature>
<keyword evidence="5" id="KW-1185">Reference proteome</keyword>
<dbReference type="Pfam" id="PF03816">
    <property type="entry name" value="LytR_cpsA_psr"/>
    <property type="match status" value="1"/>
</dbReference>
<evidence type="ECO:0000256" key="2">
    <source>
        <dbReference type="SAM" id="MobiDB-lite"/>
    </source>
</evidence>
<dbReference type="Gene3D" id="3.40.630.190">
    <property type="entry name" value="LCP protein"/>
    <property type="match status" value="1"/>
</dbReference>
<evidence type="ECO:0000313" key="4">
    <source>
        <dbReference type="EMBL" id="MFO3665618.1"/>
    </source>
</evidence>
<feature type="compositionally biased region" description="Low complexity" evidence="2">
    <location>
        <begin position="354"/>
        <end position="366"/>
    </location>
</feature>
<dbReference type="Proteomes" id="UP001637996">
    <property type="component" value="Unassembled WGS sequence"/>
</dbReference>
<dbReference type="InterPro" id="IPR004474">
    <property type="entry name" value="LytR_CpsA_psr"/>
</dbReference>
<feature type="compositionally biased region" description="Basic and acidic residues" evidence="2">
    <location>
        <begin position="313"/>
        <end position="335"/>
    </location>
</feature>
<organism evidence="4 5">
    <name type="scientific">Anaerococcus martiniensis</name>
    <dbReference type="NCBI Taxonomy" id="3115615"/>
    <lineage>
        <taxon>Bacteria</taxon>
        <taxon>Bacillati</taxon>
        <taxon>Bacillota</taxon>
        <taxon>Tissierellia</taxon>
        <taxon>Tissierellales</taxon>
        <taxon>Peptoniphilaceae</taxon>
        <taxon>Anaerococcus</taxon>
    </lineage>
</organism>
<proteinExistence type="inferred from homology"/>